<dbReference type="InterPro" id="IPR029063">
    <property type="entry name" value="SAM-dependent_MTases_sf"/>
</dbReference>
<protein>
    <recommendedName>
        <fullName evidence="4">Methyltransferase domain-containing protein</fullName>
    </recommendedName>
</protein>
<dbReference type="Proteomes" id="UP000245910">
    <property type="component" value="Chromosome IIII"/>
</dbReference>
<reference evidence="3" key="1">
    <citation type="submission" date="2014-10" db="EMBL/GenBank/DDBJ databases">
        <authorList>
            <person name="King R."/>
        </authorList>
    </citation>
    <scope>NUCLEOTIDE SEQUENCE [LARGE SCALE GENOMIC DNA]</scope>
    <source>
        <strain evidence="3">A3/5</strain>
    </source>
</reference>
<comment type="similarity">
    <text evidence="1">Belongs to the methyltransferase superfamily. LaeA methyltransferase family.</text>
</comment>
<sequence>MATPSSELAHSALPVESHPVNTELIDDGDSSFDEISAFSDTGSLQSSIFKYRVQNGRTYHAYKEGLADSRFAAYILPNDETIAATSNQDYLDQQHHLALLTLNDRLFNVPVKEDRPFKRVLDAGCGTGIWAMDFADEHPEAEVTGVDLSPIQPTFVPPNVSFFIDDVEADWTYTKAFDFIYLRAMTGSIRDWPRLFDQAFKNLSSGGYIELMDPIYPVVSDDGTVSKDSAVYKWSNLMNEAATKMGSALDSALTYKDQLIKAGFVNVVETSYKWPMNSWPQDKKLKELGAWGNVNLVGGVQGLSLALFTKVLGWNVNDLELFLVNVRKDLHNKEMHGYWRVNVVYGQKPE</sequence>
<dbReference type="Gene3D" id="3.40.50.150">
    <property type="entry name" value="Vaccinia Virus protein VP39"/>
    <property type="match status" value="1"/>
</dbReference>
<dbReference type="GO" id="GO:0008168">
    <property type="term" value="F:methyltransferase activity"/>
    <property type="evidence" value="ECO:0007669"/>
    <property type="project" value="TreeGrafter"/>
</dbReference>
<accession>A0A2L2TEA0</accession>
<evidence type="ECO:0000313" key="3">
    <source>
        <dbReference type="Proteomes" id="UP000245910"/>
    </source>
</evidence>
<dbReference type="PANTHER" id="PTHR43591:SF31">
    <property type="entry name" value="LAEA-LIKE, PUTATIVE (AFU_ORTHOLOGUE AFUA_8G01930)-RELATED"/>
    <property type="match status" value="1"/>
</dbReference>
<dbReference type="CDD" id="cd02440">
    <property type="entry name" value="AdoMet_MTases"/>
    <property type="match status" value="1"/>
</dbReference>
<dbReference type="AlphaFoldDB" id="A0A2L2TEA0"/>
<evidence type="ECO:0000313" key="2">
    <source>
        <dbReference type="EMBL" id="CEI39882.1"/>
    </source>
</evidence>
<proteinExistence type="inferred from homology"/>
<dbReference type="SUPFAM" id="SSF53335">
    <property type="entry name" value="S-adenosyl-L-methionine-dependent methyltransferases"/>
    <property type="match status" value="1"/>
</dbReference>
<dbReference type="PANTHER" id="PTHR43591">
    <property type="entry name" value="METHYLTRANSFERASE"/>
    <property type="match status" value="1"/>
</dbReference>
<keyword evidence="3" id="KW-1185">Reference proteome</keyword>
<evidence type="ECO:0008006" key="4">
    <source>
        <dbReference type="Google" id="ProtNLM"/>
    </source>
</evidence>
<organism evidence="2 3">
    <name type="scientific">Fusarium venenatum</name>
    <dbReference type="NCBI Taxonomy" id="56646"/>
    <lineage>
        <taxon>Eukaryota</taxon>
        <taxon>Fungi</taxon>
        <taxon>Dikarya</taxon>
        <taxon>Ascomycota</taxon>
        <taxon>Pezizomycotina</taxon>
        <taxon>Sordariomycetes</taxon>
        <taxon>Hypocreomycetidae</taxon>
        <taxon>Hypocreales</taxon>
        <taxon>Nectriaceae</taxon>
        <taxon>Fusarium</taxon>
    </lineage>
</organism>
<dbReference type="EMBL" id="LN649232">
    <property type="protein sequence ID" value="CEI39882.1"/>
    <property type="molecule type" value="Genomic_DNA"/>
</dbReference>
<dbReference type="STRING" id="56646.A0A2L2TEA0"/>
<evidence type="ECO:0000256" key="1">
    <source>
        <dbReference type="ARBA" id="ARBA00038158"/>
    </source>
</evidence>
<name>A0A2L2TEA0_9HYPO</name>
<dbReference type="Pfam" id="PF13489">
    <property type="entry name" value="Methyltransf_23"/>
    <property type="match status" value="1"/>
</dbReference>